<feature type="domain" description="HTH cro/C1-type" evidence="2">
    <location>
        <begin position="19"/>
        <end position="73"/>
    </location>
</feature>
<dbReference type="InterPro" id="IPR001387">
    <property type="entry name" value="Cro/C1-type_HTH"/>
</dbReference>
<protein>
    <submittedName>
        <fullName evidence="3">DNA-binding protein</fullName>
    </submittedName>
</protein>
<dbReference type="PROSITE" id="PS50943">
    <property type="entry name" value="HTH_CROC1"/>
    <property type="match status" value="1"/>
</dbReference>
<evidence type="ECO:0000259" key="2">
    <source>
        <dbReference type="PROSITE" id="PS50943"/>
    </source>
</evidence>
<name>A0A3F3GRS4_9LACO</name>
<accession>A0A3F3GRS4</accession>
<dbReference type="Proteomes" id="UP000061227">
    <property type="component" value="Unassembled WGS sequence"/>
</dbReference>
<sequence length="356" mass="40935">MSKSVEYQDLIAFHPGTYVEEIVEELNITQAEFAERLGTTAKSVSKLISGEDRLSNELANKLSKLTGISVMTWLNLQGRYDGKVIEINNQMAEDELSVAKMIDFQTLKKYRFVENKRYTQEEKIATLRELLAWTNLAKLTEFNPLVSYRRSRETSKAVVNSNVTLEIASNQARSVDTEPYNRKKLEAILPRLKRLVGQNADNPYKELQSLLQEAGIILVGMPTLAGASLNGATKKFKDGSVLLTITDRNKQLDIFWFLLFHELGHIYYEDFYSHTDAGEYNQEEKRADKFAQSHLISEDNYQEFVQKNTFTEVAIKRFASENETLPSIVLGRLQKDHYLDYSIFSDLKEHYQVDML</sequence>
<dbReference type="InterPro" id="IPR010982">
    <property type="entry name" value="Lambda_DNA-bd_dom_sf"/>
</dbReference>
<dbReference type="AlphaFoldDB" id="A0A3F3GRS4"/>
<dbReference type="RefSeq" id="WP_409359999.1">
    <property type="nucleotide sequence ID" value="NZ_DF968063.1"/>
</dbReference>
<keyword evidence="4" id="KW-1185">Reference proteome</keyword>
<dbReference type="PANTHER" id="PTHR36924">
    <property type="entry name" value="ANTITOXIN HIGA-1"/>
    <property type="match status" value="1"/>
</dbReference>
<organism evidence="3 4">
    <name type="scientific">Fructobacillus pseudoficulneus</name>
    <dbReference type="NCBI Taxonomy" id="220714"/>
    <lineage>
        <taxon>Bacteria</taxon>
        <taxon>Bacillati</taxon>
        <taxon>Bacillota</taxon>
        <taxon>Bacilli</taxon>
        <taxon>Lactobacillales</taxon>
        <taxon>Lactobacillaceae</taxon>
        <taxon>Fructobacillus</taxon>
    </lineage>
</organism>
<dbReference type="PANTHER" id="PTHR36924:SF1">
    <property type="entry name" value="ANTITOXIN HIGA-1"/>
    <property type="match status" value="1"/>
</dbReference>
<dbReference type="Gene3D" id="1.10.260.40">
    <property type="entry name" value="lambda repressor-like DNA-binding domains"/>
    <property type="match status" value="1"/>
</dbReference>
<proteinExistence type="predicted"/>
<dbReference type="GO" id="GO:0003677">
    <property type="term" value="F:DNA binding"/>
    <property type="evidence" value="ECO:0007669"/>
    <property type="project" value="UniProtKB-KW"/>
</dbReference>
<dbReference type="InterPro" id="IPR013430">
    <property type="entry name" value="Toxin_antidote_HigA"/>
</dbReference>
<dbReference type="Pfam" id="PF01381">
    <property type="entry name" value="HTH_3"/>
    <property type="match status" value="1"/>
</dbReference>
<dbReference type="CDD" id="cd00093">
    <property type="entry name" value="HTH_XRE"/>
    <property type="match status" value="1"/>
</dbReference>
<evidence type="ECO:0000256" key="1">
    <source>
        <dbReference type="ARBA" id="ARBA00023125"/>
    </source>
</evidence>
<dbReference type="SUPFAM" id="SSF47413">
    <property type="entry name" value="lambda repressor-like DNA-binding domains"/>
    <property type="match status" value="1"/>
</dbReference>
<dbReference type="SMART" id="SM00530">
    <property type="entry name" value="HTH_XRE"/>
    <property type="match status" value="1"/>
</dbReference>
<reference evidence="3 4" key="1">
    <citation type="journal article" date="2015" name="BMC Genomics">
        <title>Comparative genomics of Fructobacillus spp. and Leuconostoc spp. reveals niche-specific evolution of Fructobacillus spp.</title>
        <authorList>
            <person name="Endo A."/>
            <person name="Tanizawa Y."/>
            <person name="Tanaka N."/>
            <person name="Maeno S."/>
            <person name="Kumar H."/>
            <person name="Shiwa Y."/>
            <person name="Okada S."/>
            <person name="Yoshikawa H."/>
            <person name="Dicks L."/>
            <person name="Nakagawa J."/>
            <person name="Arita M."/>
        </authorList>
    </citation>
    <scope>NUCLEOTIDE SEQUENCE [LARGE SCALE GENOMIC DNA]</scope>
    <source>
        <strain evidence="3 4">DSM 15468</strain>
    </source>
</reference>
<dbReference type="STRING" id="220714.SAMN05660469_0322"/>
<keyword evidence="1 3" id="KW-0238">DNA-binding</keyword>
<evidence type="ECO:0000313" key="4">
    <source>
        <dbReference type="Proteomes" id="UP000061227"/>
    </source>
</evidence>
<dbReference type="NCBIfam" id="TIGR02607">
    <property type="entry name" value="antidote_HigA"/>
    <property type="match status" value="1"/>
</dbReference>
<gene>
    <name evidence="3" type="ORF">FPFC_012510</name>
</gene>
<dbReference type="EMBL" id="DF968063">
    <property type="protein sequence ID" value="GAP02371.1"/>
    <property type="molecule type" value="Genomic_DNA"/>
</dbReference>
<evidence type="ECO:0000313" key="3">
    <source>
        <dbReference type="EMBL" id="GAP02371.1"/>
    </source>
</evidence>